<evidence type="ECO:0000313" key="1">
    <source>
        <dbReference type="EMBL" id="TQV70800.1"/>
    </source>
</evidence>
<evidence type="ECO:0000313" key="2">
    <source>
        <dbReference type="Proteomes" id="UP000319732"/>
    </source>
</evidence>
<comment type="caution">
    <text evidence="1">The sequence shown here is derived from an EMBL/GenBank/DDBJ whole genome shotgun (WGS) entry which is preliminary data.</text>
</comment>
<reference evidence="1 2" key="1">
    <citation type="submission" date="2019-06" db="EMBL/GenBank/DDBJ databases">
        <title>Whole genome sequence for Cellvibrionaceae sp. R142.</title>
        <authorList>
            <person name="Wang G."/>
        </authorList>
    </citation>
    <scope>NUCLEOTIDE SEQUENCE [LARGE SCALE GENOMIC DNA]</scope>
    <source>
        <strain evidence="1 2">R142</strain>
    </source>
</reference>
<dbReference type="Proteomes" id="UP000319732">
    <property type="component" value="Unassembled WGS sequence"/>
</dbReference>
<organism evidence="1 2">
    <name type="scientific">Exilibacterium tricleocarpae</name>
    <dbReference type="NCBI Taxonomy" id="2591008"/>
    <lineage>
        <taxon>Bacteria</taxon>
        <taxon>Pseudomonadati</taxon>
        <taxon>Pseudomonadota</taxon>
        <taxon>Gammaproteobacteria</taxon>
        <taxon>Cellvibrionales</taxon>
        <taxon>Cellvibrionaceae</taxon>
        <taxon>Exilibacterium</taxon>
    </lineage>
</organism>
<proteinExistence type="predicted"/>
<gene>
    <name evidence="1" type="ORF">FKG94_20970</name>
</gene>
<accession>A0A545T0S4</accession>
<dbReference type="EMBL" id="VHSG01000023">
    <property type="protein sequence ID" value="TQV70800.1"/>
    <property type="molecule type" value="Genomic_DNA"/>
</dbReference>
<name>A0A545T0S4_9GAMM</name>
<dbReference type="RefSeq" id="WP_142928901.1">
    <property type="nucleotide sequence ID" value="NZ_ML660101.1"/>
</dbReference>
<dbReference type="OrthoDB" id="9805913at2"/>
<protein>
    <submittedName>
        <fullName evidence="1">Uncharacterized protein</fullName>
    </submittedName>
</protein>
<sequence>MKKQATVEIFREGHWWAAATITPADLAAGHNGACRMEYLLDYACEHIDDPQAVKAGVSCRYPVDFDLHDEQSWPAFLLDILPGGAGRAHWLKRLEIADEDAADWPLLLRGTAFPPGNLRIREAVDARSTDTIPSL</sequence>
<keyword evidence="2" id="KW-1185">Reference proteome</keyword>
<dbReference type="AlphaFoldDB" id="A0A545T0S4"/>